<evidence type="ECO:0000313" key="1">
    <source>
        <dbReference type="EMBL" id="RPA72068.1"/>
    </source>
</evidence>
<protein>
    <submittedName>
        <fullName evidence="1">Uncharacterized protein</fullName>
    </submittedName>
</protein>
<organism evidence="1 2">
    <name type="scientific">Ascobolus immersus RN42</name>
    <dbReference type="NCBI Taxonomy" id="1160509"/>
    <lineage>
        <taxon>Eukaryota</taxon>
        <taxon>Fungi</taxon>
        <taxon>Dikarya</taxon>
        <taxon>Ascomycota</taxon>
        <taxon>Pezizomycotina</taxon>
        <taxon>Pezizomycetes</taxon>
        <taxon>Pezizales</taxon>
        <taxon>Ascobolaceae</taxon>
        <taxon>Ascobolus</taxon>
    </lineage>
</organism>
<accession>A0A3N4HGX9</accession>
<evidence type="ECO:0000313" key="2">
    <source>
        <dbReference type="Proteomes" id="UP000275078"/>
    </source>
</evidence>
<dbReference type="EMBL" id="ML119882">
    <property type="protein sequence ID" value="RPA72068.1"/>
    <property type="molecule type" value="Genomic_DNA"/>
</dbReference>
<keyword evidence="2" id="KW-1185">Reference proteome</keyword>
<dbReference type="AlphaFoldDB" id="A0A3N4HGX9"/>
<sequence>MPGGEHTSGMSRKQRMKIRRRYEYEPLARLRPLPTYTELDERFRFSGANIGASQIDALDIHMLQLLDFEGDEYLVEGEPRPNDRTDDPDTRETVKIVRLFSSILDGSTDSELSPRQKEDLLSYFDRTHGCLPYNFGYTARFERLENAGLDPIKWKALKISRFGKGRKGNPNRERSAARVQFLKNPFEVPIRSPDSNFGEVLFFLSVENPMSLLRGLDESDYAELRKGPVQRRNLPAASARDERNPKELILAYVEIIEIEYTSDRVLLRTKYDEDTKKRKPRSFRFIDAKCIHSLIGLLTCEGRHYLTWEDNCWSTAGSSVAL</sequence>
<reference evidence="1 2" key="1">
    <citation type="journal article" date="2018" name="Nat. Ecol. Evol.">
        <title>Pezizomycetes genomes reveal the molecular basis of ectomycorrhizal truffle lifestyle.</title>
        <authorList>
            <person name="Murat C."/>
            <person name="Payen T."/>
            <person name="Noel B."/>
            <person name="Kuo A."/>
            <person name="Morin E."/>
            <person name="Chen J."/>
            <person name="Kohler A."/>
            <person name="Krizsan K."/>
            <person name="Balestrini R."/>
            <person name="Da Silva C."/>
            <person name="Montanini B."/>
            <person name="Hainaut M."/>
            <person name="Levati E."/>
            <person name="Barry K.W."/>
            <person name="Belfiori B."/>
            <person name="Cichocki N."/>
            <person name="Clum A."/>
            <person name="Dockter R.B."/>
            <person name="Fauchery L."/>
            <person name="Guy J."/>
            <person name="Iotti M."/>
            <person name="Le Tacon F."/>
            <person name="Lindquist E.A."/>
            <person name="Lipzen A."/>
            <person name="Malagnac F."/>
            <person name="Mello A."/>
            <person name="Molinier V."/>
            <person name="Miyauchi S."/>
            <person name="Poulain J."/>
            <person name="Riccioni C."/>
            <person name="Rubini A."/>
            <person name="Sitrit Y."/>
            <person name="Splivallo R."/>
            <person name="Traeger S."/>
            <person name="Wang M."/>
            <person name="Zifcakova L."/>
            <person name="Wipf D."/>
            <person name="Zambonelli A."/>
            <person name="Paolocci F."/>
            <person name="Nowrousian M."/>
            <person name="Ottonello S."/>
            <person name="Baldrian P."/>
            <person name="Spatafora J.W."/>
            <person name="Henrissat B."/>
            <person name="Nagy L.G."/>
            <person name="Aury J.M."/>
            <person name="Wincker P."/>
            <person name="Grigoriev I.V."/>
            <person name="Bonfante P."/>
            <person name="Martin F.M."/>
        </authorList>
    </citation>
    <scope>NUCLEOTIDE SEQUENCE [LARGE SCALE GENOMIC DNA]</scope>
    <source>
        <strain evidence="1 2">RN42</strain>
    </source>
</reference>
<gene>
    <name evidence="1" type="ORF">BJ508DRAFT_335416</name>
</gene>
<proteinExistence type="predicted"/>
<name>A0A3N4HGX9_ASCIM</name>
<dbReference type="Proteomes" id="UP000275078">
    <property type="component" value="Unassembled WGS sequence"/>
</dbReference>